<dbReference type="SUPFAM" id="SSF54106">
    <property type="entry name" value="LysM domain"/>
    <property type="match status" value="2"/>
</dbReference>
<evidence type="ECO:0000256" key="1">
    <source>
        <dbReference type="ARBA" id="ARBA00023295"/>
    </source>
</evidence>
<evidence type="ECO:0000259" key="2">
    <source>
        <dbReference type="PROSITE" id="PS51782"/>
    </source>
</evidence>
<sequence>MGIHVIQSGDSLWAISQKYNISIQSIITANGLENAPRIIPGLALYIPEDKGIMRSYIVKAGDTFWRIAQRFQTSVNAILSANPGIRPEWLHIGQKLNIPSPVRLSMQTLGFVVPYSPDSFLPIFRQTARNLTYIAISAYSLTKEGYAYAELEDEAIIAESKRLNVIPLLMIRNLIGGEFNAELIGGVLQNPVYRRNLILSLMNFINQKGYGGVSLDFEFIPPLRRPDFSLFLRELKNVLGSLVLHVNVHAKTEDIPTNRIIGAYDYKAIGEAADIVAVMTMDYGYPTGPPDPVAPVWWVEEVIKYSITKIRPEKLQIALPLYGYDWRTADNLTRAYSLLALQNMALSTGSIIQYDSYAASPWFKYWRGAEEHLVWFEDIRSITEKYKLIDQYSLLGMTYWQLSLPFPQNWAFADKNFIIEKAIN</sequence>
<dbReference type="GO" id="GO:0005975">
    <property type="term" value="P:carbohydrate metabolic process"/>
    <property type="evidence" value="ECO:0007669"/>
    <property type="project" value="InterPro"/>
</dbReference>
<dbReference type="GO" id="GO:0008061">
    <property type="term" value="F:chitin binding"/>
    <property type="evidence" value="ECO:0007669"/>
    <property type="project" value="InterPro"/>
</dbReference>
<feature type="domain" description="LysM" evidence="2">
    <location>
        <begin position="54"/>
        <end position="98"/>
    </location>
</feature>
<proteinExistence type="predicted"/>
<dbReference type="PROSITE" id="PS51910">
    <property type="entry name" value="GH18_2"/>
    <property type="match status" value="1"/>
</dbReference>
<dbReference type="InterPro" id="IPR001223">
    <property type="entry name" value="Glyco_hydro18_cat"/>
</dbReference>
<dbReference type="Gene3D" id="3.20.20.80">
    <property type="entry name" value="Glycosidases"/>
    <property type="match status" value="1"/>
</dbReference>
<dbReference type="GO" id="GO:0016798">
    <property type="term" value="F:hydrolase activity, acting on glycosyl bonds"/>
    <property type="evidence" value="ECO:0007669"/>
    <property type="project" value="UniProtKB-KW"/>
</dbReference>
<name>A0A2V2ZP93_9BACI</name>
<dbReference type="InterPro" id="IPR029070">
    <property type="entry name" value="Chitinase_insertion_sf"/>
</dbReference>
<gene>
    <name evidence="4" type="ORF">DFO73_112177</name>
</gene>
<evidence type="ECO:0000313" key="4">
    <source>
        <dbReference type="EMBL" id="PWW25884.1"/>
    </source>
</evidence>
<reference evidence="4 5" key="1">
    <citation type="submission" date="2018-05" db="EMBL/GenBank/DDBJ databases">
        <title>Freshwater and sediment microbial communities from various areas in North America, analyzing microbe dynamics in response to fracking.</title>
        <authorList>
            <person name="Lamendella R."/>
        </authorList>
    </citation>
    <scope>NUCLEOTIDE SEQUENCE [LARGE SCALE GENOMIC DNA]</scope>
    <source>
        <strain evidence="4 5">15_TX</strain>
    </source>
</reference>
<dbReference type="EMBL" id="QGTW01000012">
    <property type="protein sequence ID" value="PWW25884.1"/>
    <property type="molecule type" value="Genomic_DNA"/>
</dbReference>
<protein>
    <submittedName>
        <fullName evidence="4">Spore germination protein</fullName>
    </submittedName>
</protein>
<dbReference type="SUPFAM" id="SSF51445">
    <property type="entry name" value="(Trans)glycosidases"/>
    <property type="match status" value="1"/>
</dbReference>
<dbReference type="Proteomes" id="UP000247150">
    <property type="component" value="Unassembled WGS sequence"/>
</dbReference>
<dbReference type="AlphaFoldDB" id="A0A2V2ZP93"/>
<dbReference type="SMART" id="SM00636">
    <property type="entry name" value="Glyco_18"/>
    <property type="match status" value="1"/>
</dbReference>
<dbReference type="CDD" id="cd00118">
    <property type="entry name" value="LysM"/>
    <property type="match status" value="2"/>
</dbReference>
<keyword evidence="1" id="KW-0326">Glycosidase</keyword>
<dbReference type="InterPro" id="IPR018392">
    <property type="entry name" value="LysM"/>
</dbReference>
<keyword evidence="1" id="KW-0378">Hydrolase</keyword>
<dbReference type="PANTHER" id="PTHR46066:SF2">
    <property type="entry name" value="CHITINASE DOMAIN-CONTAINING PROTEIN 1"/>
    <property type="match status" value="1"/>
</dbReference>
<feature type="domain" description="LysM" evidence="2">
    <location>
        <begin position="2"/>
        <end position="46"/>
    </location>
</feature>
<dbReference type="Gene3D" id="3.10.350.10">
    <property type="entry name" value="LysM domain"/>
    <property type="match status" value="2"/>
</dbReference>
<evidence type="ECO:0000313" key="5">
    <source>
        <dbReference type="Proteomes" id="UP000247150"/>
    </source>
</evidence>
<dbReference type="InterPro" id="IPR011583">
    <property type="entry name" value="Chitinase_II/V-like_cat"/>
</dbReference>
<dbReference type="Gene3D" id="3.10.50.10">
    <property type="match status" value="1"/>
</dbReference>
<dbReference type="InterPro" id="IPR036779">
    <property type="entry name" value="LysM_dom_sf"/>
</dbReference>
<dbReference type="PANTHER" id="PTHR46066">
    <property type="entry name" value="CHITINASE DOMAIN-CONTAINING PROTEIN 1 FAMILY MEMBER"/>
    <property type="match status" value="1"/>
</dbReference>
<dbReference type="OrthoDB" id="9769314at2"/>
<dbReference type="Pfam" id="PF00704">
    <property type="entry name" value="Glyco_hydro_18"/>
    <property type="match status" value="1"/>
</dbReference>
<dbReference type="Pfam" id="PF01476">
    <property type="entry name" value="LysM"/>
    <property type="match status" value="2"/>
</dbReference>
<feature type="domain" description="GH18" evidence="3">
    <location>
        <begin position="106"/>
        <end position="424"/>
    </location>
</feature>
<dbReference type="GO" id="GO:0070492">
    <property type="term" value="F:oligosaccharide binding"/>
    <property type="evidence" value="ECO:0007669"/>
    <property type="project" value="TreeGrafter"/>
</dbReference>
<accession>A0A2V2ZP93</accession>
<dbReference type="PROSITE" id="PS51782">
    <property type="entry name" value="LYSM"/>
    <property type="match status" value="2"/>
</dbReference>
<organism evidence="4 5">
    <name type="scientific">Cytobacillus oceanisediminis</name>
    <dbReference type="NCBI Taxonomy" id="665099"/>
    <lineage>
        <taxon>Bacteria</taxon>
        <taxon>Bacillati</taxon>
        <taxon>Bacillota</taxon>
        <taxon>Bacilli</taxon>
        <taxon>Bacillales</taxon>
        <taxon>Bacillaceae</taxon>
        <taxon>Cytobacillus</taxon>
    </lineage>
</organism>
<dbReference type="RefSeq" id="WP_110066576.1">
    <property type="nucleotide sequence ID" value="NZ_QGTW01000012.1"/>
</dbReference>
<dbReference type="InterPro" id="IPR017853">
    <property type="entry name" value="GH"/>
</dbReference>
<dbReference type="SMART" id="SM00257">
    <property type="entry name" value="LysM"/>
    <property type="match status" value="2"/>
</dbReference>
<comment type="caution">
    <text evidence="4">The sequence shown here is derived from an EMBL/GenBank/DDBJ whole genome shotgun (WGS) entry which is preliminary data.</text>
</comment>
<dbReference type="GO" id="GO:0012505">
    <property type="term" value="C:endomembrane system"/>
    <property type="evidence" value="ECO:0007669"/>
    <property type="project" value="TreeGrafter"/>
</dbReference>
<evidence type="ECO:0000259" key="3">
    <source>
        <dbReference type="PROSITE" id="PS51910"/>
    </source>
</evidence>